<sequence length="98" mass="11109">MVLFLQHALIALVYFFRRGQQVFLRAEEPPVFPPPSSWDALLRLASIVDANSLRVAIKETLGAVLPKVESVFVYLLEAECRMRCEDPPHELCADGKLR</sequence>
<name>A0A4W4EA61_ELEEL</name>
<evidence type="ECO:0000313" key="3">
    <source>
        <dbReference type="Proteomes" id="UP000314983"/>
    </source>
</evidence>
<reference evidence="3" key="1">
    <citation type="journal article" date="2014" name="Science">
        <title>Nonhuman genetics. Genomic basis for the convergent evolution of electric organs.</title>
        <authorList>
            <person name="Gallant J.R."/>
            <person name="Traeger L.L."/>
            <person name="Volkening J.D."/>
            <person name="Moffett H."/>
            <person name="Chen P.H."/>
            <person name="Novina C.D."/>
            <person name="Phillips G.N.Jr."/>
            <person name="Anand R."/>
            <person name="Wells G.B."/>
            <person name="Pinch M."/>
            <person name="Guth R."/>
            <person name="Unguez G.A."/>
            <person name="Albert J.S."/>
            <person name="Zakon H.H."/>
            <person name="Samanta M.P."/>
            <person name="Sussman M.R."/>
        </authorList>
    </citation>
    <scope>NUCLEOTIDE SEQUENCE [LARGE SCALE GENOMIC DNA]</scope>
</reference>
<feature type="chain" id="PRO_5044320356" evidence="1">
    <location>
        <begin position="22"/>
        <end position="98"/>
    </location>
</feature>
<gene>
    <name evidence="2" type="primary">PDE2A</name>
</gene>
<keyword evidence="1" id="KW-0732">Signal</keyword>
<dbReference type="Proteomes" id="UP000314983">
    <property type="component" value="Chromosome 15"/>
</dbReference>
<keyword evidence="3" id="KW-1185">Reference proteome</keyword>
<organism evidence="2 3">
    <name type="scientific">Electrophorus electricus</name>
    <name type="common">Electric eel</name>
    <name type="synonym">Gymnotus electricus</name>
    <dbReference type="NCBI Taxonomy" id="8005"/>
    <lineage>
        <taxon>Eukaryota</taxon>
        <taxon>Metazoa</taxon>
        <taxon>Chordata</taxon>
        <taxon>Craniata</taxon>
        <taxon>Vertebrata</taxon>
        <taxon>Euteleostomi</taxon>
        <taxon>Actinopterygii</taxon>
        <taxon>Neopterygii</taxon>
        <taxon>Teleostei</taxon>
        <taxon>Ostariophysi</taxon>
        <taxon>Gymnotiformes</taxon>
        <taxon>Gymnotoidei</taxon>
        <taxon>Gymnotidae</taxon>
        <taxon>Electrophorus</taxon>
    </lineage>
</organism>
<reference evidence="2" key="5">
    <citation type="submission" date="2025-09" db="UniProtKB">
        <authorList>
            <consortium name="Ensembl"/>
        </authorList>
    </citation>
    <scope>IDENTIFICATION</scope>
</reference>
<evidence type="ECO:0000313" key="2">
    <source>
        <dbReference type="Ensembl" id="ENSEEEP00000008806.2"/>
    </source>
</evidence>
<dbReference type="STRING" id="8005.ENSEEEP00000008806"/>
<evidence type="ECO:0000256" key="1">
    <source>
        <dbReference type="SAM" id="SignalP"/>
    </source>
</evidence>
<proteinExistence type="predicted"/>
<reference evidence="3" key="2">
    <citation type="journal article" date="2017" name="Sci. Adv.">
        <title>A tail of two voltages: Proteomic comparison of the three electric organs of the electric eel.</title>
        <authorList>
            <person name="Traeger L.L."/>
            <person name="Sabat G."/>
            <person name="Barrett-Wilt G.A."/>
            <person name="Wells G.B."/>
            <person name="Sussman M.R."/>
        </authorList>
    </citation>
    <scope>NUCLEOTIDE SEQUENCE [LARGE SCALE GENOMIC DNA]</scope>
</reference>
<reference evidence="2" key="4">
    <citation type="submission" date="2025-08" db="UniProtKB">
        <authorList>
            <consortium name="Ensembl"/>
        </authorList>
    </citation>
    <scope>IDENTIFICATION</scope>
</reference>
<reference evidence="2" key="3">
    <citation type="submission" date="2020-05" db="EMBL/GenBank/DDBJ databases">
        <title>Electrophorus electricus (electric eel) genome, fEleEle1, primary haplotype.</title>
        <authorList>
            <person name="Myers G."/>
            <person name="Meyer A."/>
            <person name="Fedrigo O."/>
            <person name="Formenti G."/>
            <person name="Rhie A."/>
            <person name="Tracey A."/>
            <person name="Sims Y."/>
            <person name="Jarvis E.D."/>
        </authorList>
    </citation>
    <scope>NUCLEOTIDE SEQUENCE [LARGE SCALE GENOMIC DNA]</scope>
</reference>
<dbReference type="AlphaFoldDB" id="A0A4W4EA61"/>
<feature type="signal peptide" evidence="1">
    <location>
        <begin position="1"/>
        <end position="21"/>
    </location>
</feature>
<dbReference type="GeneTree" id="ENSGT00940000159817"/>
<dbReference type="Ensembl" id="ENSEEET00000008919.2">
    <property type="protein sequence ID" value="ENSEEEP00000008806.2"/>
    <property type="gene ID" value="ENSEEEG00000004552.2"/>
</dbReference>
<protein>
    <submittedName>
        <fullName evidence="2">Phosphodiesterase 2A</fullName>
    </submittedName>
</protein>
<accession>A0A4W4EA61</accession>
<dbReference type="OMA" id="HELCADG"/>